<feature type="transmembrane region" description="Helical" evidence="4">
    <location>
        <begin position="644"/>
        <end position="668"/>
    </location>
</feature>
<dbReference type="Proteomes" id="UP000618818">
    <property type="component" value="Unassembled WGS sequence"/>
</dbReference>
<dbReference type="PROSITE" id="PS50075">
    <property type="entry name" value="CARRIER"/>
    <property type="match status" value="1"/>
</dbReference>
<feature type="compositionally biased region" description="Basic and acidic residues" evidence="3">
    <location>
        <begin position="560"/>
        <end position="570"/>
    </location>
</feature>
<evidence type="ECO:0000313" key="7">
    <source>
        <dbReference type="Proteomes" id="UP000618818"/>
    </source>
</evidence>
<dbReference type="InterPro" id="IPR020806">
    <property type="entry name" value="PKS_PP-bd"/>
</dbReference>
<dbReference type="InterPro" id="IPR002656">
    <property type="entry name" value="Acyl_transf_3_dom"/>
</dbReference>
<dbReference type="Pfam" id="PF01757">
    <property type="entry name" value="Acyl_transf_3"/>
    <property type="match status" value="1"/>
</dbReference>
<sequence length="881" mass="93872">MTLTSPQPALHPMPAPAPDLARRVAPADGPVLDHARFGAAPAVLAGDEVLTHADLARRVADRAATWGPARRLVLVEGANDLDSLVGYLAALQHGHVALVVPDGRPAQRDATIAAYDPDVVCTPGTRDDVRRTTSAHDLHPDLALLLSTSGTTGSPKLVRLSRDNVASNAAAIADYLALTPADRAVTTLPLHYCYGLSVLHSHLAVGASVVLTDLSVVDACFWDLFARTGVTGLAGVPHTFDLLAASGFEDRDLPTLRRVTQAGGRLAPEDVRRWSRSGRSRGWDLVVMYGATEATARMAWLPPDLAEHHPDSIGVAIPGGHLHLDESVDDRPGVGELVYTGANVMLGYAEEPADLALPRVTTELRTGDLAREHDGLFAVVGRRNRWGKVFGLRIDLDAVEQGLRADVDRHARVVATDRAVHVFLTSGRGSAAARTLVADRCGVPPHAVRVTVVPQVPLTSSGKPDYAALGTLATQVEREEGATASPDRHARSVRADVVRVLGRPDATDADSFVSLGGDSLSYVELATRLADHFPLGLPAGWHVRGIGELERLATAADVRSDADADADERSGTSAATGRPRRRATYLDTTVALRALAILIIVASHVDLVGLEGGAHLLLALAGFNFARFQLSAPGGARTRLRHGLAGLAQLVVPAVLWVGGVALVLGSYDLTTVLFVREVVNGSEWDDQWQLWFLESLVWLTAAALAVTTLPVLHRLERRTPFRFALGVLAVATVARIAEVGLRAGPTERYTTLVVAFFFALGWAGARAATTRQRLVVSGLALLLVVGFFGEVHREVIVVGGFLLMLWCPHVPVTPLLARVAGVLATASLFIYLTHWQVYPPLEDAGHQWLALVASLTVGIAYAYVVRPVHQAVGRAVLGSR</sequence>
<dbReference type="EMBL" id="JACXYZ010000001">
    <property type="protein sequence ID" value="MBD3925174.1"/>
    <property type="molecule type" value="Genomic_DNA"/>
</dbReference>
<keyword evidence="7" id="KW-1185">Reference proteome</keyword>
<dbReference type="Pfam" id="PF00550">
    <property type="entry name" value="PP-binding"/>
    <property type="match status" value="1"/>
</dbReference>
<dbReference type="SMART" id="SM00823">
    <property type="entry name" value="PKS_PP"/>
    <property type="match status" value="1"/>
</dbReference>
<dbReference type="InterPro" id="IPR036736">
    <property type="entry name" value="ACP-like_sf"/>
</dbReference>
<evidence type="ECO:0000256" key="3">
    <source>
        <dbReference type="SAM" id="MobiDB-lite"/>
    </source>
</evidence>
<feature type="region of interest" description="Disordered" evidence="3">
    <location>
        <begin position="560"/>
        <end position="579"/>
    </location>
</feature>
<evidence type="ECO:0000313" key="6">
    <source>
        <dbReference type="EMBL" id="MBD3925174.1"/>
    </source>
</evidence>
<reference evidence="6 7" key="1">
    <citation type="submission" date="2020-09" db="EMBL/GenBank/DDBJ databases">
        <title>novel species in genus Nocardioides.</title>
        <authorList>
            <person name="Zhang G."/>
        </authorList>
    </citation>
    <scope>NUCLEOTIDE SEQUENCE [LARGE SCALE GENOMIC DNA]</scope>
    <source>
        <strain evidence="6 7">KCTC 39551</strain>
    </source>
</reference>
<dbReference type="InterPro" id="IPR050237">
    <property type="entry name" value="ATP-dep_AMP-bd_enzyme"/>
</dbReference>
<dbReference type="InterPro" id="IPR000873">
    <property type="entry name" value="AMP-dep_synth/lig_dom"/>
</dbReference>
<accession>A0ABR8NFC6</accession>
<keyword evidence="4" id="KW-0472">Membrane</keyword>
<proteinExistence type="predicted"/>
<organism evidence="6 7">
    <name type="scientific">Nocardioides cavernae</name>
    <dbReference type="NCBI Taxonomy" id="1921566"/>
    <lineage>
        <taxon>Bacteria</taxon>
        <taxon>Bacillati</taxon>
        <taxon>Actinomycetota</taxon>
        <taxon>Actinomycetes</taxon>
        <taxon>Propionibacteriales</taxon>
        <taxon>Nocardioidaceae</taxon>
        <taxon>Nocardioides</taxon>
    </lineage>
</organism>
<keyword evidence="2" id="KW-0597">Phosphoprotein</keyword>
<evidence type="ECO:0000256" key="2">
    <source>
        <dbReference type="ARBA" id="ARBA00022553"/>
    </source>
</evidence>
<feature type="transmembrane region" description="Helical" evidence="4">
    <location>
        <begin position="720"/>
        <end position="738"/>
    </location>
</feature>
<feature type="transmembrane region" description="Helical" evidence="4">
    <location>
        <begin position="796"/>
        <end position="813"/>
    </location>
</feature>
<evidence type="ECO:0000256" key="4">
    <source>
        <dbReference type="SAM" id="Phobius"/>
    </source>
</evidence>
<dbReference type="SUPFAM" id="SSF47336">
    <property type="entry name" value="ACP-like"/>
    <property type="match status" value="1"/>
</dbReference>
<gene>
    <name evidence="6" type="ORF">IEZ26_11115</name>
</gene>
<feature type="domain" description="Carrier" evidence="5">
    <location>
        <begin position="484"/>
        <end position="560"/>
    </location>
</feature>
<protein>
    <submittedName>
        <fullName evidence="6">AMP-binding protein</fullName>
    </submittedName>
</protein>
<feature type="transmembrane region" description="Helical" evidence="4">
    <location>
        <begin position="773"/>
        <end position="790"/>
    </location>
</feature>
<feature type="transmembrane region" description="Helical" evidence="4">
    <location>
        <begin position="691"/>
        <end position="713"/>
    </location>
</feature>
<dbReference type="PANTHER" id="PTHR43767">
    <property type="entry name" value="LONG-CHAIN-FATTY-ACID--COA LIGASE"/>
    <property type="match status" value="1"/>
</dbReference>
<dbReference type="InterPro" id="IPR042099">
    <property type="entry name" value="ANL_N_sf"/>
</dbReference>
<dbReference type="Pfam" id="PF00501">
    <property type="entry name" value="AMP-binding"/>
    <property type="match status" value="1"/>
</dbReference>
<keyword evidence="4" id="KW-1133">Transmembrane helix</keyword>
<feature type="transmembrane region" description="Helical" evidence="4">
    <location>
        <begin position="845"/>
        <end position="865"/>
    </location>
</feature>
<name>A0ABR8NFC6_9ACTN</name>
<keyword evidence="1" id="KW-0596">Phosphopantetheine</keyword>
<feature type="transmembrane region" description="Helical" evidence="4">
    <location>
        <begin position="820"/>
        <end position="839"/>
    </location>
</feature>
<feature type="transmembrane region" description="Helical" evidence="4">
    <location>
        <begin position="750"/>
        <end position="766"/>
    </location>
</feature>
<dbReference type="Gene3D" id="3.40.50.12780">
    <property type="entry name" value="N-terminal domain of ligase-like"/>
    <property type="match status" value="1"/>
</dbReference>
<dbReference type="Gene3D" id="1.10.1200.10">
    <property type="entry name" value="ACP-like"/>
    <property type="match status" value="1"/>
</dbReference>
<dbReference type="InterPro" id="IPR009081">
    <property type="entry name" value="PP-bd_ACP"/>
</dbReference>
<evidence type="ECO:0000259" key="5">
    <source>
        <dbReference type="PROSITE" id="PS50075"/>
    </source>
</evidence>
<keyword evidence="4" id="KW-0812">Transmembrane</keyword>
<dbReference type="SUPFAM" id="SSF56801">
    <property type="entry name" value="Acetyl-CoA synthetase-like"/>
    <property type="match status" value="1"/>
</dbReference>
<evidence type="ECO:0000256" key="1">
    <source>
        <dbReference type="ARBA" id="ARBA00022450"/>
    </source>
</evidence>
<comment type="caution">
    <text evidence="6">The sequence shown here is derived from an EMBL/GenBank/DDBJ whole genome shotgun (WGS) entry which is preliminary data.</text>
</comment>
<dbReference type="RefSeq" id="WP_191194863.1">
    <property type="nucleotide sequence ID" value="NZ_JACXYZ010000001.1"/>
</dbReference>
<dbReference type="PANTHER" id="PTHR43767:SF1">
    <property type="entry name" value="NONRIBOSOMAL PEPTIDE SYNTHASE PES1 (EUROFUNG)-RELATED"/>
    <property type="match status" value="1"/>
</dbReference>